<name>A0AAE8SVJ3_9PEZI</name>
<feature type="compositionally biased region" description="Basic and acidic residues" evidence="1">
    <location>
        <begin position="247"/>
        <end position="263"/>
    </location>
</feature>
<evidence type="ECO:0000256" key="1">
    <source>
        <dbReference type="SAM" id="MobiDB-lite"/>
    </source>
</evidence>
<organism evidence="2 3">
    <name type="scientific">Cephalotrichum gorgonifer</name>
    <dbReference type="NCBI Taxonomy" id="2041049"/>
    <lineage>
        <taxon>Eukaryota</taxon>
        <taxon>Fungi</taxon>
        <taxon>Dikarya</taxon>
        <taxon>Ascomycota</taxon>
        <taxon>Pezizomycotina</taxon>
        <taxon>Sordariomycetes</taxon>
        <taxon>Hypocreomycetidae</taxon>
        <taxon>Microascales</taxon>
        <taxon>Microascaceae</taxon>
        <taxon>Cephalotrichum</taxon>
    </lineage>
</organism>
<dbReference type="EMBL" id="ONZQ02000007">
    <property type="protein sequence ID" value="SPO02821.1"/>
    <property type="molecule type" value="Genomic_DNA"/>
</dbReference>
<proteinExistence type="predicted"/>
<accession>A0AAE8SVJ3</accession>
<dbReference type="Proteomes" id="UP001187682">
    <property type="component" value="Unassembled WGS sequence"/>
</dbReference>
<evidence type="ECO:0000313" key="3">
    <source>
        <dbReference type="Proteomes" id="UP001187682"/>
    </source>
</evidence>
<keyword evidence="3" id="KW-1185">Reference proteome</keyword>
<protein>
    <submittedName>
        <fullName evidence="2">Uncharacterized protein</fullName>
    </submittedName>
</protein>
<evidence type="ECO:0000313" key="2">
    <source>
        <dbReference type="EMBL" id="SPO02821.1"/>
    </source>
</evidence>
<feature type="region of interest" description="Disordered" evidence="1">
    <location>
        <begin position="247"/>
        <end position="270"/>
    </location>
</feature>
<gene>
    <name evidence="2" type="ORF">DNG_05496</name>
</gene>
<reference evidence="2" key="1">
    <citation type="submission" date="2018-03" db="EMBL/GenBank/DDBJ databases">
        <authorList>
            <person name="Guldener U."/>
        </authorList>
    </citation>
    <scope>NUCLEOTIDE SEQUENCE</scope>
</reference>
<dbReference type="AlphaFoldDB" id="A0AAE8SVJ3"/>
<sequence length="270" mass="29995">MTEERSRNPPVNAAHPVLTCAKSFAAVSRSRLDTVDHGWLPILLQYALPSAQLTEIPFRIPSAYDSPQLLEFVFGLKPDVAEEGCMLAFTKPLPLTYEDYIEGEMERIGLSGPTRNILSHIALKVGPEKFDIFVALTGYAAERYTYLGYLDGIIYTNLIRSRLKAKARGKPMSDVQLNFRRGIKLPPSLIIPDNLFIDPSKPHGKSGCPRGTRTSATLAGVLAKGTREARGTHAPADIHRSLAWDRKEKARVQEEEARQEARAKRMAKQG</sequence>
<comment type="caution">
    <text evidence="2">The sequence shown here is derived from an EMBL/GenBank/DDBJ whole genome shotgun (WGS) entry which is preliminary data.</text>
</comment>